<dbReference type="EMBL" id="MT161383">
    <property type="protein sequence ID" value="QJB21960.1"/>
    <property type="molecule type" value="Genomic_DNA"/>
</dbReference>
<reference evidence="2" key="1">
    <citation type="submission" date="2020-03" db="EMBL/GenBank/DDBJ databases">
        <title>Development of an integrated pest management strategy to control Xanthomonas campestris pv. campestris using bacteriophages.</title>
        <authorList>
            <person name="Holtappels D."/>
            <person name="Lavigne R."/>
            <person name="Wagemans J."/>
        </authorList>
    </citation>
    <scope>NUCLEOTIDE SEQUENCE</scope>
</reference>
<dbReference type="Proteomes" id="UP000671940">
    <property type="component" value="Segment"/>
</dbReference>
<dbReference type="Pfam" id="PF18909">
    <property type="entry name" value="dGTP_diPhyd_N"/>
    <property type="match status" value="1"/>
</dbReference>
<keyword evidence="3" id="KW-1185">Reference proteome</keyword>
<name>A0A858NNW2_9CAUD</name>
<proteinExistence type="predicted"/>
<gene>
    <name evidence="2" type="ORF">XccvBFoX3_gp60</name>
</gene>
<feature type="domain" description="dATP/dGTP diphosphohydrolase N-terminal" evidence="1">
    <location>
        <begin position="3"/>
        <end position="107"/>
    </location>
</feature>
<sequence>MTAPGIKSDSDKHRPTLIFRHMPNAIAAVIECGEFGAKKYDEHPMRCNWDKVEDGLQRYTDAMLRHQLAELGGEDRDSDSKLLHAAHAAWNSLARLELIIRQRRAADENTPQQMEIAELGARPGGIRWPYT</sequence>
<evidence type="ECO:0000313" key="2">
    <source>
        <dbReference type="EMBL" id="QJB21960.1"/>
    </source>
</evidence>
<organism evidence="2 3">
    <name type="scientific">Xanthomonas phage FoX3</name>
    <dbReference type="NCBI Taxonomy" id="2723899"/>
    <lineage>
        <taxon>Viruses</taxon>
        <taxon>Duplodnaviria</taxon>
        <taxon>Heunggongvirae</taxon>
        <taxon>Uroviricota</taxon>
        <taxon>Caudoviricetes</taxon>
        <taxon>Foxunavirus</taxon>
        <taxon>Foxunavirus fox3</taxon>
    </lineage>
</organism>
<evidence type="ECO:0000259" key="1">
    <source>
        <dbReference type="Pfam" id="PF18909"/>
    </source>
</evidence>
<evidence type="ECO:0000313" key="3">
    <source>
        <dbReference type="Proteomes" id="UP000671940"/>
    </source>
</evidence>
<protein>
    <recommendedName>
        <fullName evidence="1">dATP/dGTP diphosphohydrolase N-terminal domain-containing protein</fullName>
    </recommendedName>
</protein>
<accession>A0A858NNW2</accession>
<dbReference type="InterPro" id="IPR044038">
    <property type="entry name" value="dATP/dGTP_diPOhydrolase_N"/>
</dbReference>